<dbReference type="Proteomes" id="UP000270296">
    <property type="component" value="Unassembled WGS sequence"/>
</dbReference>
<organism evidence="3">
    <name type="scientific">Soboliphyme baturini</name>
    <dbReference type="NCBI Taxonomy" id="241478"/>
    <lineage>
        <taxon>Eukaryota</taxon>
        <taxon>Metazoa</taxon>
        <taxon>Ecdysozoa</taxon>
        <taxon>Nematoda</taxon>
        <taxon>Enoplea</taxon>
        <taxon>Dorylaimia</taxon>
        <taxon>Dioctophymatida</taxon>
        <taxon>Dioctophymatoidea</taxon>
        <taxon>Soboliphymatidae</taxon>
        <taxon>Soboliphyme</taxon>
    </lineage>
</organism>
<sequence>MIMFLVSSACYENNTFFTALRAGETAEMRTFDPSHVTVHNEPFKQGFLNVQSTLDMLNANLSNIHTDILDSIESPVSVFLLHLSGKRHRPTADWRRQFRHYLNSTSYELIENLKALFGVFFRRIKHVVRLMFIVENF</sequence>
<dbReference type="EMBL" id="UZAM01018811">
    <property type="protein sequence ID" value="VDP51767.1"/>
    <property type="molecule type" value="Genomic_DNA"/>
</dbReference>
<reference evidence="3" key="1">
    <citation type="submission" date="2016-06" db="UniProtKB">
        <authorList>
            <consortium name="WormBaseParasite"/>
        </authorList>
    </citation>
    <scope>IDENTIFICATION</scope>
</reference>
<reference evidence="1 2" key="2">
    <citation type="submission" date="2018-11" db="EMBL/GenBank/DDBJ databases">
        <authorList>
            <consortium name="Pathogen Informatics"/>
        </authorList>
    </citation>
    <scope>NUCLEOTIDE SEQUENCE [LARGE SCALE GENOMIC DNA]</scope>
</reference>
<keyword evidence="2" id="KW-1185">Reference proteome</keyword>
<dbReference type="WBParaSite" id="SBAD_0001319901-mRNA-1">
    <property type="protein sequence ID" value="SBAD_0001319901-mRNA-1"/>
    <property type="gene ID" value="SBAD_0001319901"/>
</dbReference>
<evidence type="ECO:0000313" key="1">
    <source>
        <dbReference type="EMBL" id="VDP51767.1"/>
    </source>
</evidence>
<evidence type="ECO:0000313" key="2">
    <source>
        <dbReference type="Proteomes" id="UP000270296"/>
    </source>
</evidence>
<gene>
    <name evidence="1" type="ORF">SBAD_LOCUS12787</name>
</gene>
<accession>A0A183JA88</accession>
<evidence type="ECO:0000313" key="3">
    <source>
        <dbReference type="WBParaSite" id="SBAD_0001319901-mRNA-1"/>
    </source>
</evidence>
<name>A0A183JA88_9BILA</name>
<proteinExistence type="predicted"/>
<dbReference type="AlphaFoldDB" id="A0A183JA88"/>
<protein>
    <submittedName>
        <fullName evidence="3">Secreted protein</fullName>
    </submittedName>
</protein>